<evidence type="ECO:0000313" key="3">
    <source>
        <dbReference type="EMBL" id="BCR90638.1"/>
    </source>
</evidence>
<dbReference type="Proteomes" id="UP000637239">
    <property type="component" value="Chromosome 6"/>
</dbReference>
<feature type="chain" id="PRO_5031537281" evidence="2">
    <location>
        <begin position="18"/>
        <end position="55"/>
    </location>
</feature>
<protein>
    <submittedName>
        <fullName evidence="3">Uncharacterized protein</fullName>
    </submittedName>
</protein>
<evidence type="ECO:0000313" key="4">
    <source>
        <dbReference type="Proteomes" id="UP000637239"/>
    </source>
</evidence>
<sequence length="55" mass="5725">MKIAAFTLLAVLSTAFALTPEPPRHDPLGESPEVGPVVLGPGPVIPGDTEAFERD</sequence>
<gene>
    <name evidence="3" type="ORF">ACHE_60524A</name>
</gene>
<keyword evidence="4" id="KW-1185">Reference proteome</keyword>
<evidence type="ECO:0000256" key="1">
    <source>
        <dbReference type="SAM" id="MobiDB-lite"/>
    </source>
</evidence>
<keyword evidence="2" id="KW-0732">Signal</keyword>
<evidence type="ECO:0000256" key="2">
    <source>
        <dbReference type="SAM" id="SignalP"/>
    </source>
</evidence>
<dbReference type="RefSeq" id="XP_043139160.1">
    <property type="nucleotide sequence ID" value="XM_043281707.1"/>
</dbReference>
<dbReference type="KEGG" id="ache:ACHE_60524A"/>
<feature type="signal peptide" evidence="2">
    <location>
        <begin position="1"/>
        <end position="17"/>
    </location>
</feature>
<accession>A0A7R7VUX3</accession>
<organism evidence="3 4">
    <name type="scientific">Aspergillus chevalieri</name>
    <name type="common">Eurotium chevalieri</name>
    <dbReference type="NCBI Taxonomy" id="182096"/>
    <lineage>
        <taxon>Eukaryota</taxon>
        <taxon>Fungi</taxon>
        <taxon>Dikarya</taxon>
        <taxon>Ascomycota</taxon>
        <taxon>Pezizomycotina</taxon>
        <taxon>Eurotiomycetes</taxon>
        <taxon>Eurotiomycetidae</taxon>
        <taxon>Eurotiales</taxon>
        <taxon>Aspergillaceae</taxon>
        <taxon>Aspergillus</taxon>
        <taxon>Aspergillus subgen. Aspergillus</taxon>
    </lineage>
</organism>
<proteinExistence type="predicted"/>
<name>A0A7R7VUX3_ASPCH</name>
<dbReference type="AlphaFoldDB" id="A0A7R7VUX3"/>
<dbReference type="GeneID" id="66984996"/>
<reference evidence="3" key="2">
    <citation type="submission" date="2021-02" db="EMBL/GenBank/DDBJ databases">
        <title>Aspergillus chevalieri M1 genome sequence.</title>
        <authorList>
            <person name="Kadooka C."/>
            <person name="Mori K."/>
            <person name="Futagami T."/>
        </authorList>
    </citation>
    <scope>NUCLEOTIDE SEQUENCE</scope>
    <source>
        <strain evidence="3">M1</strain>
    </source>
</reference>
<feature type="region of interest" description="Disordered" evidence="1">
    <location>
        <begin position="19"/>
        <end position="55"/>
    </location>
</feature>
<dbReference type="EMBL" id="AP024421">
    <property type="protein sequence ID" value="BCR90638.1"/>
    <property type="molecule type" value="Genomic_DNA"/>
</dbReference>
<reference evidence="3" key="1">
    <citation type="submission" date="2021-01" db="EMBL/GenBank/DDBJ databases">
        <authorList>
            <consortium name="Aspergillus chevalieri M1 genome sequencing consortium"/>
            <person name="Kazuki M."/>
            <person name="Futagami T."/>
        </authorList>
    </citation>
    <scope>NUCLEOTIDE SEQUENCE</scope>
    <source>
        <strain evidence="3">M1</strain>
    </source>
</reference>
<feature type="compositionally biased region" description="Low complexity" evidence="1">
    <location>
        <begin position="34"/>
        <end position="47"/>
    </location>
</feature>